<organism evidence="4 5">
    <name type="scientific">Sphingobium phenoxybenzoativorans</name>
    <dbReference type="NCBI Taxonomy" id="1592790"/>
    <lineage>
        <taxon>Bacteria</taxon>
        <taxon>Pseudomonadati</taxon>
        <taxon>Pseudomonadota</taxon>
        <taxon>Alphaproteobacteria</taxon>
        <taxon>Sphingomonadales</taxon>
        <taxon>Sphingomonadaceae</taxon>
        <taxon>Sphingobium</taxon>
    </lineage>
</organism>
<dbReference type="PANTHER" id="PTHR44591">
    <property type="entry name" value="STRESS RESPONSE REGULATOR PROTEIN 1"/>
    <property type="match status" value="1"/>
</dbReference>
<keyword evidence="1 2" id="KW-0597">Phosphoprotein</keyword>
<feature type="modified residue" description="4-aspartylphosphate" evidence="2">
    <location>
        <position position="58"/>
    </location>
</feature>
<dbReference type="PROSITE" id="PS50110">
    <property type="entry name" value="RESPONSE_REGULATORY"/>
    <property type="match status" value="1"/>
</dbReference>
<dbReference type="SMART" id="SM00448">
    <property type="entry name" value="REC"/>
    <property type="match status" value="1"/>
</dbReference>
<dbReference type="Pfam" id="PF00072">
    <property type="entry name" value="Response_reg"/>
    <property type="match status" value="1"/>
</dbReference>
<dbReference type="InterPro" id="IPR050595">
    <property type="entry name" value="Bact_response_regulator"/>
</dbReference>
<sequence>MTDRLKILYVDDEADIRTIVEMALALDPGMEVRLASSGQDVLEMLQQGAWVPDLALIDMLMPGMTGTDVMAALRERGWTANIPIVFVTASAWQRDIDRFIDAGALGVIAKPFDPLTLADTVRSFAEQAKAE</sequence>
<dbReference type="PANTHER" id="PTHR44591:SF3">
    <property type="entry name" value="RESPONSE REGULATORY DOMAIN-CONTAINING PROTEIN"/>
    <property type="match status" value="1"/>
</dbReference>
<gene>
    <name evidence="4" type="ORF">KFK14_16790</name>
</gene>
<evidence type="ECO:0000259" key="3">
    <source>
        <dbReference type="PROSITE" id="PS50110"/>
    </source>
</evidence>
<evidence type="ECO:0000256" key="2">
    <source>
        <dbReference type="PROSITE-ProRule" id="PRU00169"/>
    </source>
</evidence>
<dbReference type="KEGG" id="spph:KFK14_16790"/>
<dbReference type="SUPFAM" id="SSF52172">
    <property type="entry name" value="CheY-like"/>
    <property type="match status" value="1"/>
</dbReference>
<dbReference type="RefSeq" id="WP_212608458.1">
    <property type="nucleotide sequence ID" value="NZ_CP073910.1"/>
</dbReference>
<dbReference type="AlphaFoldDB" id="A0A975K5Y2"/>
<dbReference type="EMBL" id="CP073910">
    <property type="protein sequence ID" value="QUT04683.1"/>
    <property type="molecule type" value="Genomic_DNA"/>
</dbReference>
<protein>
    <submittedName>
        <fullName evidence="4">Response regulator</fullName>
    </submittedName>
</protein>
<evidence type="ECO:0000256" key="1">
    <source>
        <dbReference type="ARBA" id="ARBA00022553"/>
    </source>
</evidence>
<proteinExistence type="predicted"/>
<dbReference type="GO" id="GO:0000160">
    <property type="term" value="P:phosphorelay signal transduction system"/>
    <property type="evidence" value="ECO:0007669"/>
    <property type="project" value="InterPro"/>
</dbReference>
<evidence type="ECO:0000313" key="5">
    <source>
        <dbReference type="Proteomes" id="UP000681425"/>
    </source>
</evidence>
<dbReference type="Gene3D" id="3.40.50.2300">
    <property type="match status" value="1"/>
</dbReference>
<name>A0A975K5Y2_9SPHN</name>
<feature type="domain" description="Response regulatory" evidence="3">
    <location>
        <begin position="6"/>
        <end position="125"/>
    </location>
</feature>
<accession>A0A975K5Y2</accession>
<evidence type="ECO:0000313" key="4">
    <source>
        <dbReference type="EMBL" id="QUT04683.1"/>
    </source>
</evidence>
<dbReference type="InterPro" id="IPR001789">
    <property type="entry name" value="Sig_transdc_resp-reg_receiver"/>
</dbReference>
<dbReference type="InterPro" id="IPR011006">
    <property type="entry name" value="CheY-like_superfamily"/>
</dbReference>
<reference evidence="4" key="1">
    <citation type="submission" date="2021-04" db="EMBL/GenBank/DDBJ databases">
        <title>Isolation of p-tert-butylphenol degrading bacteria Sphingobium phenoxybenzoativorans Tas13 from active sludge.</title>
        <authorList>
            <person name="Li Y."/>
        </authorList>
    </citation>
    <scope>NUCLEOTIDE SEQUENCE</scope>
    <source>
        <strain evidence="4">Tas13</strain>
    </source>
</reference>
<keyword evidence="5" id="KW-1185">Reference proteome</keyword>
<dbReference type="Proteomes" id="UP000681425">
    <property type="component" value="Chromosome"/>
</dbReference>